<dbReference type="AlphaFoldDB" id="A0A9P6VKE9"/>
<dbReference type="PANTHER" id="PTHR38788">
    <property type="entry name" value="CLR5 DOMAIN-CONTAINING PROTEIN"/>
    <property type="match status" value="1"/>
</dbReference>
<name>A0A9P6VKE9_9HELO</name>
<dbReference type="EMBL" id="VNKQ01000007">
    <property type="protein sequence ID" value="KAG0649866.1"/>
    <property type="molecule type" value="Genomic_DNA"/>
</dbReference>
<dbReference type="PANTHER" id="PTHR38788:SF3">
    <property type="entry name" value="CLR5 DOMAIN-CONTAINING PROTEIN"/>
    <property type="match status" value="1"/>
</dbReference>
<organism evidence="2 3">
    <name type="scientific">Hyphodiscus hymeniophilus</name>
    <dbReference type="NCBI Taxonomy" id="353542"/>
    <lineage>
        <taxon>Eukaryota</taxon>
        <taxon>Fungi</taxon>
        <taxon>Dikarya</taxon>
        <taxon>Ascomycota</taxon>
        <taxon>Pezizomycotina</taxon>
        <taxon>Leotiomycetes</taxon>
        <taxon>Helotiales</taxon>
        <taxon>Hyphodiscaceae</taxon>
        <taxon>Hyphodiscus</taxon>
    </lineage>
</organism>
<proteinExistence type="predicted"/>
<reference evidence="2" key="1">
    <citation type="submission" date="2019-07" db="EMBL/GenBank/DDBJ databases">
        <title>Hyphodiscus hymeniophilus genome sequencing and assembly.</title>
        <authorList>
            <person name="Kramer G."/>
            <person name="Nodwell J."/>
        </authorList>
    </citation>
    <scope>NUCLEOTIDE SEQUENCE</scope>
    <source>
        <strain evidence="2">ATCC 34498</strain>
    </source>
</reference>
<dbReference type="Proteomes" id="UP000785200">
    <property type="component" value="Unassembled WGS sequence"/>
</dbReference>
<protein>
    <recommendedName>
        <fullName evidence="1">Clr5 domain-containing protein</fullName>
    </recommendedName>
</protein>
<comment type="caution">
    <text evidence="2">The sequence shown here is derived from an EMBL/GenBank/DDBJ whole genome shotgun (WGS) entry which is preliminary data.</text>
</comment>
<gene>
    <name evidence="2" type="ORF">D0Z07_3656</name>
</gene>
<dbReference type="Pfam" id="PF14420">
    <property type="entry name" value="Clr5"/>
    <property type="match status" value="1"/>
</dbReference>
<dbReference type="InterPro" id="IPR025676">
    <property type="entry name" value="Clr5_dom"/>
</dbReference>
<accession>A0A9P6VKE9</accession>
<feature type="domain" description="Clr5" evidence="1">
    <location>
        <begin position="22"/>
        <end position="72"/>
    </location>
</feature>
<evidence type="ECO:0000259" key="1">
    <source>
        <dbReference type="Pfam" id="PF14420"/>
    </source>
</evidence>
<sequence>MVTLPRSGRLSKAGRKAKNDLKWDAHKAEIRRIYVDKGEPLRVAMRMIEETRGFKASPRKWKEKLEEWKFEKYLSAQSMSTIVAKAQERADKEGKETVFFHRKNQISEERIETFKKRKTAEGSWVVTSPKSGKWARKLHCVEKIV</sequence>
<dbReference type="OrthoDB" id="5986190at2759"/>
<evidence type="ECO:0000313" key="3">
    <source>
        <dbReference type="Proteomes" id="UP000785200"/>
    </source>
</evidence>
<evidence type="ECO:0000313" key="2">
    <source>
        <dbReference type="EMBL" id="KAG0649866.1"/>
    </source>
</evidence>
<keyword evidence="3" id="KW-1185">Reference proteome</keyword>